<proteinExistence type="predicted"/>
<dbReference type="AlphaFoldDB" id="A0A4Q9N294"/>
<sequence length="203" mass="20188">MYSTLLSVALFSALAIQGALADFTVETPTITQCEPVQIKWDSTNAKSYNVAIVSAANPCDDVLADLGDHEVNHITWTPTLKAGTQVVLSILDSDDNEAWSGEITVKGGSNTSCLAVSSSSASSSASHSSTASSASASGTTLVVNPAAAPSSYSAPAAPSSSGASVVGAANSGILGDSNGAFSVRFSVPSVTLGAIVAVAALTF</sequence>
<evidence type="ECO:0000256" key="1">
    <source>
        <dbReference type="SAM" id="SignalP"/>
    </source>
</evidence>
<gene>
    <name evidence="2" type="ORF">BD311DRAFT_684584</name>
</gene>
<feature type="signal peptide" evidence="1">
    <location>
        <begin position="1"/>
        <end position="21"/>
    </location>
</feature>
<keyword evidence="1" id="KW-0732">Signal</keyword>
<feature type="chain" id="PRO_5020784259" description="Ser-Thr-rich glycosyl-phosphatidyl-inositol-anchored membrane family-domain-containing protein" evidence="1">
    <location>
        <begin position="22"/>
        <end position="203"/>
    </location>
</feature>
<evidence type="ECO:0008006" key="3">
    <source>
        <dbReference type="Google" id="ProtNLM"/>
    </source>
</evidence>
<dbReference type="Proteomes" id="UP000292957">
    <property type="component" value="Unassembled WGS sequence"/>
</dbReference>
<name>A0A4Q9N294_9APHY</name>
<dbReference type="EMBL" id="ML143391">
    <property type="protein sequence ID" value="TBU33322.1"/>
    <property type="molecule type" value="Genomic_DNA"/>
</dbReference>
<accession>A0A4Q9N294</accession>
<reference evidence="2" key="1">
    <citation type="submission" date="2019-01" db="EMBL/GenBank/DDBJ databases">
        <title>Draft genome sequences of three monokaryotic isolates of the white-rot basidiomycete fungus Dichomitus squalens.</title>
        <authorList>
            <consortium name="DOE Joint Genome Institute"/>
            <person name="Lopez S.C."/>
            <person name="Andreopoulos B."/>
            <person name="Pangilinan J."/>
            <person name="Lipzen A."/>
            <person name="Riley R."/>
            <person name="Ahrendt S."/>
            <person name="Ng V."/>
            <person name="Barry K."/>
            <person name="Daum C."/>
            <person name="Grigoriev I.V."/>
            <person name="Hilden K.S."/>
            <person name="Makela M.R."/>
            <person name="de Vries R.P."/>
        </authorList>
    </citation>
    <scope>NUCLEOTIDE SEQUENCE [LARGE SCALE GENOMIC DNA]</scope>
    <source>
        <strain evidence="2">OM18370.1</strain>
    </source>
</reference>
<organism evidence="2">
    <name type="scientific">Dichomitus squalens</name>
    <dbReference type="NCBI Taxonomy" id="114155"/>
    <lineage>
        <taxon>Eukaryota</taxon>
        <taxon>Fungi</taxon>
        <taxon>Dikarya</taxon>
        <taxon>Basidiomycota</taxon>
        <taxon>Agaricomycotina</taxon>
        <taxon>Agaricomycetes</taxon>
        <taxon>Polyporales</taxon>
        <taxon>Polyporaceae</taxon>
        <taxon>Dichomitus</taxon>
    </lineage>
</organism>
<dbReference type="OrthoDB" id="3259746at2759"/>
<protein>
    <recommendedName>
        <fullName evidence="3">Ser-Thr-rich glycosyl-phosphatidyl-inositol-anchored membrane family-domain-containing protein</fullName>
    </recommendedName>
</protein>
<evidence type="ECO:0000313" key="2">
    <source>
        <dbReference type="EMBL" id="TBU33322.1"/>
    </source>
</evidence>